<accession>A0A385TU82</accession>
<sequence length="110" mass="12416">MILKFQGVVQLGDEFRVDEEGLNGSVHIGDSDLVWEIENAKFTGRVTVGILDERFDGELSVDTGWGYSEYTPMDPDVLSIGDHDLIEIIRRYNGQHITVFVADEPFNILE</sequence>
<dbReference type="AlphaFoldDB" id="A0A385TU82"/>
<dbReference type="KEGG" id="plw:D5F53_29290"/>
<proteinExistence type="predicted"/>
<dbReference type="RefSeq" id="WP_119850632.1">
    <property type="nucleotide sequence ID" value="NZ_CP032412.1"/>
</dbReference>
<organism evidence="1 2">
    <name type="scientific">Paenibacillus lautus</name>
    <name type="common">Bacillus lautus</name>
    <dbReference type="NCBI Taxonomy" id="1401"/>
    <lineage>
        <taxon>Bacteria</taxon>
        <taxon>Bacillati</taxon>
        <taxon>Bacillota</taxon>
        <taxon>Bacilli</taxon>
        <taxon>Bacillales</taxon>
        <taxon>Paenibacillaceae</taxon>
        <taxon>Paenibacillus</taxon>
    </lineage>
</organism>
<dbReference type="Proteomes" id="UP000266552">
    <property type="component" value="Chromosome"/>
</dbReference>
<gene>
    <name evidence="1" type="ORF">D5F53_29290</name>
</gene>
<keyword evidence="2" id="KW-1185">Reference proteome</keyword>
<name>A0A385TU82_PAELA</name>
<evidence type="ECO:0000313" key="1">
    <source>
        <dbReference type="EMBL" id="AYB47143.1"/>
    </source>
</evidence>
<evidence type="ECO:0000313" key="2">
    <source>
        <dbReference type="Proteomes" id="UP000266552"/>
    </source>
</evidence>
<dbReference type="EMBL" id="CP032412">
    <property type="protein sequence ID" value="AYB47143.1"/>
    <property type="molecule type" value="Genomic_DNA"/>
</dbReference>
<protein>
    <submittedName>
        <fullName evidence="1">Uncharacterized protein</fullName>
    </submittedName>
</protein>
<reference evidence="1 2" key="1">
    <citation type="submission" date="2018-09" db="EMBL/GenBank/DDBJ databases">
        <title>Genome Sequence of Paenibacillus lautus Strain E7593-69, Azo Dye-Degrading Bacteria, Isolated from Commercial Tattoo Inks.</title>
        <authorList>
            <person name="Nho S.W."/>
            <person name="Kim S.-J."/>
            <person name="Kweon O."/>
            <person name="Cerniglia C.E."/>
        </authorList>
    </citation>
    <scope>NUCLEOTIDE SEQUENCE [LARGE SCALE GENOMIC DNA]</scope>
    <source>
        <strain evidence="1 2">E7593-69</strain>
    </source>
</reference>